<dbReference type="PANTHER" id="PTHR22602:SF0">
    <property type="entry name" value="TRANSFERASE CAF17, MITOCHONDRIAL-RELATED"/>
    <property type="match status" value="1"/>
</dbReference>
<gene>
    <name evidence="3" type="primary">ygfZ</name>
    <name evidence="3" type="ORF">K0625_10400</name>
</gene>
<evidence type="ECO:0000259" key="2">
    <source>
        <dbReference type="Pfam" id="PF21130"/>
    </source>
</evidence>
<dbReference type="Gene3D" id="3.30.70.1630">
    <property type="match status" value="1"/>
</dbReference>
<keyword evidence="4" id="KW-1185">Reference proteome</keyword>
<comment type="caution">
    <text evidence="3">The sequence shown here is derived from an EMBL/GenBank/DDBJ whole genome shotgun (WGS) entry which is preliminary data.</text>
</comment>
<evidence type="ECO:0000259" key="1">
    <source>
        <dbReference type="Pfam" id="PF01571"/>
    </source>
</evidence>
<dbReference type="SUPFAM" id="SSF101790">
    <property type="entry name" value="Aminomethyltransferase beta-barrel domain"/>
    <property type="match status" value="1"/>
</dbReference>
<name>A0ABS7E334_9GAMM</name>
<dbReference type="SUPFAM" id="SSF103025">
    <property type="entry name" value="Folate-binding domain"/>
    <property type="match status" value="1"/>
</dbReference>
<dbReference type="InterPro" id="IPR017703">
    <property type="entry name" value="YgfZ/GCV_T_CS"/>
</dbReference>
<dbReference type="NCBIfam" id="NF007110">
    <property type="entry name" value="PRK09559.1"/>
    <property type="match status" value="1"/>
</dbReference>
<dbReference type="NCBIfam" id="TIGR03317">
    <property type="entry name" value="ygfZ_signature"/>
    <property type="match status" value="1"/>
</dbReference>
<sequence>MTQSVSQPAWNPSEPAPLIFANLSHMGLMSVTGEQGRSFIHGQVTTDISSLESNQWRWGAHCDPKGKMLASFRTFSVADALFMMMPKDTLAADLPQLAKYAVFSKADLVDVSADWTILGVAGEQAQEWVNNYFGEITQELTEIPGGVLLKDGERFIIVIEKAPSEPLLSSINTPIQESSAWQALEIQAGLPNLGASHQGQFVPQMCNVQAINGISFQKGCYMGQETIARMKYRGGNKRALYILSGTSSQTLALDSRLELAIEDGFKKVGTIIELVQSGDQVLLTAVLPNDTENSAKLRVADDEASSLTIQPLPYSLEDEA</sequence>
<proteinExistence type="predicted"/>
<dbReference type="Pfam" id="PF01571">
    <property type="entry name" value="GCV_T"/>
    <property type="match status" value="1"/>
</dbReference>
<dbReference type="Proteomes" id="UP001195963">
    <property type="component" value="Unassembled WGS sequence"/>
</dbReference>
<evidence type="ECO:0000313" key="4">
    <source>
        <dbReference type="Proteomes" id="UP001195963"/>
    </source>
</evidence>
<dbReference type="InterPro" id="IPR048451">
    <property type="entry name" value="YgfZ_barrel"/>
</dbReference>
<dbReference type="RefSeq" id="WP_220109630.1">
    <property type="nucleotide sequence ID" value="NZ_JAHZST010000006.1"/>
</dbReference>
<evidence type="ECO:0000313" key="3">
    <source>
        <dbReference type="EMBL" id="MBW8184085.1"/>
    </source>
</evidence>
<protein>
    <submittedName>
        <fullName evidence="3">tRNA-modifying protein YgfZ</fullName>
    </submittedName>
</protein>
<organism evidence="3 4">
    <name type="scientific">Shewanella nanhaiensis</name>
    <dbReference type="NCBI Taxonomy" id="2864872"/>
    <lineage>
        <taxon>Bacteria</taxon>
        <taxon>Pseudomonadati</taxon>
        <taxon>Pseudomonadota</taxon>
        <taxon>Gammaproteobacteria</taxon>
        <taxon>Alteromonadales</taxon>
        <taxon>Shewanellaceae</taxon>
        <taxon>Shewanella</taxon>
    </lineage>
</organism>
<dbReference type="Pfam" id="PF21130">
    <property type="entry name" value="YgfZ_barrel"/>
    <property type="match status" value="1"/>
</dbReference>
<dbReference type="Gene3D" id="3.30.70.1400">
    <property type="entry name" value="Aminomethyltransferase beta-barrel domains"/>
    <property type="match status" value="1"/>
</dbReference>
<dbReference type="InterPro" id="IPR006222">
    <property type="entry name" value="GCVT_N"/>
</dbReference>
<dbReference type="InterPro" id="IPR045179">
    <property type="entry name" value="YgfZ/GcvT"/>
</dbReference>
<accession>A0ABS7E334</accession>
<feature type="domain" description="tRNA-modifying protein YgfZ-like beta-barrel" evidence="2">
    <location>
        <begin position="236"/>
        <end position="302"/>
    </location>
</feature>
<feature type="domain" description="GCVT N-terminal" evidence="1">
    <location>
        <begin position="22"/>
        <end position="139"/>
    </location>
</feature>
<dbReference type="Gene3D" id="2.40.30.160">
    <property type="match status" value="1"/>
</dbReference>
<dbReference type="EMBL" id="JAHZST010000006">
    <property type="protein sequence ID" value="MBW8184085.1"/>
    <property type="molecule type" value="Genomic_DNA"/>
</dbReference>
<reference evidence="3 4" key="1">
    <citation type="submission" date="2021-07" db="EMBL/GenBank/DDBJ databases">
        <title>Shewanella sp. nov, isolated from SCS.</title>
        <authorList>
            <person name="Cao W.R."/>
        </authorList>
    </citation>
    <scope>NUCLEOTIDE SEQUENCE [LARGE SCALE GENOMIC DNA]</scope>
    <source>
        <strain evidence="3 4">NR704-98</strain>
    </source>
</reference>
<dbReference type="InterPro" id="IPR029043">
    <property type="entry name" value="GcvT/YgfZ_C"/>
</dbReference>
<dbReference type="PANTHER" id="PTHR22602">
    <property type="entry name" value="TRANSFERASE CAF17, MITOCHONDRIAL-RELATED"/>
    <property type="match status" value="1"/>
</dbReference>
<dbReference type="PIRSF" id="PIRSF006487">
    <property type="entry name" value="GcvT"/>
    <property type="match status" value="1"/>
</dbReference>